<dbReference type="Pfam" id="PF08240">
    <property type="entry name" value="ADH_N"/>
    <property type="match status" value="1"/>
</dbReference>
<dbReference type="SMART" id="SM00829">
    <property type="entry name" value="PKS_ER"/>
    <property type="match status" value="1"/>
</dbReference>
<keyword evidence="1" id="KW-0521">NADP</keyword>
<proteinExistence type="predicted"/>
<accession>A0ABW4MGM3</accession>
<sequence length="337" mass="35379">MAKGVAVALPDMMTAIEISAPGGPDVLVPCQRPVPVPGEGEVLVKVAAAGVNRPDVVQRMGLYPAPPGASDLPGLEISGTVVAIGPGVATERMGQKVCALVAGGGYAEYCIARADVCWAVPPSLSMEEAAAIPETLMTVWHNVFERGYAREGETILVHGGTSGIGTMAIKLGKLFGLKVIVTCGSADKCAAALSIGADHAIDYKASDFVEEVSKITDGQGVHLVLDMVAGSYVPRNLKCLREDGRHVTIAVQGGLVAEINMAQVMSRRLTLTGSTLRPRSNAFKALLAQEIYRNVWPDVVEGRLRPEMAQSFPLTEAAAAHRLMESGDFVGKIILLA</sequence>
<dbReference type="InterPro" id="IPR013149">
    <property type="entry name" value="ADH-like_C"/>
</dbReference>
<protein>
    <submittedName>
        <fullName evidence="4">NAD(P)H-quinone oxidoreductase</fullName>
    </submittedName>
</protein>
<reference evidence="5" key="1">
    <citation type="journal article" date="2019" name="Int. J. Syst. Evol. Microbiol.">
        <title>The Global Catalogue of Microorganisms (GCM) 10K type strain sequencing project: providing services to taxonomists for standard genome sequencing and annotation.</title>
        <authorList>
            <consortium name="The Broad Institute Genomics Platform"/>
            <consortium name="The Broad Institute Genome Sequencing Center for Infectious Disease"/>
            <person name="Wu L."/>
            <person name="Ma J."/>
        </authorList>
    </citation>
    <scope>NUCLEOTIDE SEQUENCE [LARGE SCALE GENOMIC DNA]</scope>
    <source>
        <strain evidence="5">CGMCC 1.12449</strain>
    </source>
</reference>
<dbReference type="InterPro" id="IPR011032">
    <property type="entry name" value="GroES-like_sf"/>
</dbReference>
<dbReference type="NCBIfam" id="TIGR02824">
    <property type="entry name" value="quinone_pig3"/>
    <property type="match status" value="1"/>
</dbReference>
<evidence type="ECO:0000256" key="2">
    <source>
        <dbReference type="ARBA" id="ARBA00023002"/>
    </source>
</evidence>
<dbReference type="InterPro" id="IPR014189">
    <property type="entry name" value="Quinone_OxRdtase_PIG3"/>
</dbReference>
<dbReference type="InterPro" id="IPR036291">
    <property type="entry name" value="NAD(P)-bd_dom_sf"/>
</dbReference>
<dbReference type="SUPFAM" id="SSF51735">
    <property type="entry name" value="NAD(P)-binding Rossmann-fold domains"/>
    <property type="match status" value="1"/>
</dbReference>
<dbReference type="RefSeq" id="WP_381515044.1">
    <property type="nucleotide sequence ID" value="NZ_JBHUEL010000010.1"/>
</dbReference>
<dbReference type="Proteomes" id="UP001597215">
    <property type="component" value="Unassembled WGS sequence"/>
</dbReference>
<evidence type="ECO:0000256" key="1">
    <source>
        <dbReference type="ARBA" id="ARBA00022857"/>
    </source>
</evidence>
<gene>
    <name evidence="4" type="ORF">ACFSAG_11915</name>
</gene>
<dbReference type="Gene3D" id="3.40.50.720">
    <property type="entry name" value="NAD(P)-binding Rossmann-like Domain"/>
    <property type="match status" value="1"/>
</dbReference>
<dbReference type="EMBL" id="JBHUEL010000010">
    <property type="protein sequence ID" value="MFD1767545.1"/>
    <property type="molecule type" value="Genomic_DNA"/>
</dbReference>
<keyword evidence="2" id="KW-0560">Oxidoreductase</keyword>
<keyword evidence="5" id="KW-1185">Reference proteome</keyword>
<name>A0ABW4MGM3_9SPHN</name>
<dbReference type="SUPFAM" id="SSF50129">
    <property type="entry name" value="GroES-like"/>
    <property type="match status" value="1"/>
</dbReference>
<dbReference type="Pfam" id="PF00107">
    <property type="entry name" value="ADH_zinc_N"/>
    <property type="match status" value="1"/>
</dbReference>
<dbReference type="CDD" id="cd05276">
    <property type="entry name" value="p53_inducible_oxidoreductase"/>
    <property type="match status" value="1"/>
</dbReference>
<dbReference type="InterPro" id="IPR013154">
    <property type="entry name" value="ADH-like_N"/>
</dbReference>
<dbReference type="Gene3D" id="3.90.180.10">
    <property type="entry name" value="Medium-chain alcohol dehydrogenases, catalytic domain"/>
    <property type="match status" value="1"/>
</dbReference>
<dbReference type="PANTHER" id="PTHR48106:SF8">
    <property type="entry name" value="OS02G0805600 PROTEIN"/>
    <property type="match status" value="1"/>
</dbReference>
<comment type="caution">
    <text evidence="4">The sequence shown here is derived from an EMBL/GenBank/DDBJ whole genome shotgun (WGS) entry which is preliminary data.</text>
</comment>
<feature type="domain" description="Enoyl reductase (ER)" evidence="3">
    <location>
        <begin position="22"/>
        <end position="335"/>
    </location>
</feature>
<dbReference type="PANTHER" id="PTHR48106">
    <property type="entry name" value="QUINONE OXIDOREDUCTASE PIG3-RELATED"/>
    <property type="match status" value="1"/>
</dbReference>
<organism evidence="4 5">
    <name type="scientific">Sphingorhabdus buctiana</name>
    <dbReference type="NCBI Taxonomy" id="1508805"/>
    <lineage>
        <taxon>Bacteria</taxon>
        <taxon>Pseudomonadati</taxon>
        <taxon>Pseudomonadota</taxon>
        <taxon>Alphaproteobacteria</taxon>
        <taxon>Sphingomonadales</taxon>
        <taxon>Sphingomonadaceae</taxon>
        <taxon>Sphingorhabdus</taxon>
    </lineage>
</organism>
<evidence type="ECO:0000259" key="3">
    <source>
        <dbReference type="SMART" id="SM00829"/>
    </source>
</evidence>
<dbReference type="InterPro" id="IPR020843">
    <property type="entry name" value="ER"/>
</dbReference>
<evidence type="ECO:0000313" key="4">
    <source>
        <dbReference type="EMBL" id="MFD1767545.1"/>
    </source>
</evidence>
<evidence type="ECO:0000313" key="5">
    <source>
        <dbReference type="Proteomes" id="UP001597215"/>
    </source>
</evidence>